<reference evidence="9 10" key="1">
    <citation type="submission" date="2023-01" db="EMBL/GenBank/DDBJ databases">
        <title>Analysis of 21 Apiospora genomes using comparative genomics revels a genus with tremendous synthesis potential of carbohydrate active enzymes and secondary metabolites.</title>
        <authorList>
            <person name="Sorensen T."/>
        </authorList>
    </citation>
    <scope>NUCLEOTIDE SEQUENCE [LARGE SCALE GENOMIC DNA]</scope>
    <source>
        <strain evidence="9 10">CBS 117206</strain>
    </source>
</reference>
<dbReference type="CDD" id="cd12148">
    <property type="entry name" value="fungal_TF_MHR"/>
    <property type="match status" value="1"/>
</dbReference>
<dbReference type="AlphaFoldDB" id="A0AAW0QR65"/>
<keyword evidence="6" id="KW-0539">Nucleus</keyword>
<feature type="domain" description="Xylanolytic transcriptional activator regulatory" evidence="8">
    <location>
        <begin position="288"/>
        <end position="428"/>
    </location>
</feature>
<organism evidence="9 10">
    <name type="scientific">Apiospora kogelbergensis</name>
    <dbReference type="NCBI Taxonomy" id="1337665"/>
    <lineage>
        <taxon>Eukaryota</taxon>
        <taxon>Fungi</taxon>
        <taxon>Dikarya</taxon>
        <taxon>Ascomycota</taxon>
        <taxon>Pezizomycotina</taxon>
        <taxon>Sordariomycetes</taxon>
        <taxon>Xylariomycetidae</taxon>
        <taxon>Amphisphaeriales</taxon>
        <taxon>Apiosporaceae</taxon>
        <taxon>Apiospora</taxon>
    </lineage>
</organism>
<keyword evidence="2" id="KW-0862">Zinc</keyword>
<feature type="region of interest" description="Disordered" evidence="7">
    <location>
        <begin position="156"/>
        <end position="223"/>
    </location>
</feature>
<evidence type="ECO:0000259" key="8">
    <source>
        <dbReference type="Pfam" id="PF04082"/>
    </source>
</evidence>
<feature type="compositionally biased region" description="Polar residues" evidence="7">
    <location>
        <begin position="18"/>
        <end position="33"/>
    </location>
</feature>
<dbReference type="Proteomes" id="UP001392437">
    <property type="component" value="Unassembled WGS sequence"/>
</dbReference>
<dbReference type="EMBL" id="JAQQWP010000009">
    <property type="protein sequence ID" value="KAK8101931.1"/>
    <property type="molecule type" value="Genomic_DNA"/>
</dbReference>
<dbReference type="PANTHER" id="PTHR31313">
    <property type="entry name" value="TY1 ENHANCER ACTIVATOR"/>
    <property type="match status" value="1"/>
</dbReference>
<dbReference type="InterPro" id="IPR007219">
    <property type="entry name" value="XnlR_reg_dom"/>
</dbReference>
<evidence type="ECO:0000313" key="10">
    <source>
        <dbReference type="Proteomes" id="UP001392437"/>
    </source>
</evidence>
<feature type="region of interest" description="Disordered" evidence="7">
    <location>
        <begin position="1"/>
        <end position="40"/>
    </location>
</feature>
<evidence type="ECO:0000256" key="4">
    <source>
        <dbReference type="ARBA" id="ARBA00023125"/>
    </source>
</evidence>
<proteinExistence type="predicted"/>
<evidence type="ECO:0000256" key="6">
    <source>
        <dbReference type="ARBA" id="ARBA00023242"/>
    </source>
</evidence>
<keyword evidence="10" id="KW-1185">Reference proteome</keyword>
<accession>A0AAW0QR65</accession>
<dbReference type="PANTHER" id="PTHR31313:SF4">
    <property type="entry name" value="CONIDIAL DEVELOPMENT PROTEIN FLUFFY"/>
    <property type="match status" value="1"/>
</dbReference>
<evidence type="ECO:0000256" key="7">
    <source>
        <dbReference type="SAM" id="MobiDB-lite"/>
    </source>
</evidence>
<keyword evidence="3" id="KW-0805">Transcription regulation</keyword>
<comment type="caution">
    <text evidence="9">The sequence shown here is derived from an EMBL/GenBank/DDBJ whole genome shotgun (WGS) entry which is preliminary data.</text>
</comment>
<keyword evidence="4" id="KW-0238">DNA-binding</keyword>
<evidence type="ECO:0000313" key="9">
    <source>
        <dbReference type="EMBL" id="KAK8101931.1"/>
    </source>
</evidence>
<dbReference type="Pfam" id="PF04082">
    <property type="entry name" value="Fungal_trans"/>
    <property type="match status" value="1"/>
</dbReference>
<dbReference type="GO" id="GO:0008270">
    <property type="term" value="F:zinc ion binding"/>
    <property type="evidence" value="ECO:0007669"/>
    <property type="project" value="InterPro"/>
</dbReference>
<gene>
    <name evidence="9" type="ORF">PG999_012305</name>
</gene>
<dbReference type="GO" id="GO:0006351">
    <property type="term" value="P:DNA-templated transcription"/>
    <property type="evidence" value="ECO:0007669"/>
    <property type="project" value="InterPro"/>
</dbReference>
<evidence type="ECO:0000256" key="1">
    <source>
        <dbReference type="ARBA" id="ARBA00022723"/>
    </source>
</evidence>
<keyword evidence="1" id="KW-0479">Metal-binding</keyword>
<dbReference type="InterPro" id="IPR051615">
    <property type="entry name" value="Transcr_Regulatory_Elem"/>
</dbReference>
<evidence type="ECO:0000256" key="3">
    <source>
        <dbReference type="ARBA" id="ARBA00023015"/>
    </source>
</evidence>
<keyword evidence="5" id="KW-0804">Transcription</keyword>
<evidence type="ECO:0000256" key="5">
    <source>
        <dbReference type="ARBA" id="ARBA00023163"/>
    </source>
</evidence>
<name>A0AAW0QR65_9PEZI</name>
<feature type="compositionally biased region" description="Polar residues" evidence="7">
    <location>
        <begin position="175"/>
        <end position="184"/>
    </location>
</feature>
<protein>
    <recommendedName>
        <fullName evidence="8">Xylanolytic transcriptional activator regulatory domain-containing protein</fullName>
    </recommendedName>
</protein>
<dbReference type="GO" id="GO:0003677">
    <property type="term" value="F:DNA binding"/>
    <property type="evidence" value="ECO:0007669"/>
    <property type="project" value="UniProtKB-KW"/>
</dbReference>
<feature type="compositionally biased region" description="Polar residues" evidence="7">
    <location>
        <begin position="195"/>
        <end position="222"/>
    </location>
</feature>
<evidence type="ECO:0000256" key="2">
    <source>
        <dbReference type="ARBA" id="ARBA00022833"/>
    </source>
</evidence>
<sequence>MNPQRTLLPKEAHPGDSASESTKTQSAKTSRQRLTGECEGDATTIVRRLRQAVSSPEDSSNKYELEAIEGVLLRLQNAPEEEILSLVTLVKSDKVLSEVDSRRNEIDLLRRRLYHNESIISALSKSQYKEEVLARLDAGQAVDAISQWLEHAVPPEEGATSDVVNTGVPLPEQRAPQNSGTVLPSVSEWFPDKVTGSSGDENSDQQNLASPGNKKQSQSTRTDFPPKVLMWTATMASYFRVSPQILSQQILSGPAGQNFMDHMSTPLQMSDMTPRTWTSVTQDMNLYFLADFLSGRQEYCSAGLVNAILALGCLFSSEAGSDRNPDDFRILSDHFFKESLRLAAQASTQYSLVNIQALGILSLRELRCGRNTESRYYAGQSIRLAVEMGLNKVGHGGEDGYVAVSTTTFWGALALDDTWALVMDLLPLTSRAPLLPPRPRMHLDIEASPWAPYPTEDANPMQHRFEQISNTQSVFRSFCDISQLAHNAAYLTRTSNHPVRSYMLLYTYNQYLAWYGNIPEALRLGTNFTPSVFLVHIYYHCALLLLFRPFIRLRIDGSSVIPRDVCTEATDAVRRLTHSYAQLYGLQRSPSFLPYFTLISATTHLTIATIEGDESLATTATAPSPMLIDDVQHEIMTVPLNLQELARTVARQAAQGKILRSELAPDVTDALCQGISDLTDMMQYNRSAKEALGMLQHLYALWTDGGGPTEAQQE</sequence>